<dbReference type="Pfam" id="PF02771">
    <property type="entry name" value="Acyl-CoA_dh_N"/>
    <property type="match status" value="1"/>
</dbReference>
<evidence type="ECO:0000256" key="4">
    <source>
        <dbReference type="ARBA" id="ARBA00022827"/>
    </source>
</evidence>
<dbReference type="AlphaFoldDB" id="A0A923L344"/>
<dbReference type="GO" id="GO:0050660">
    <property type="term" value="F:flavin adenine dinucleotide binding"/>
    <property type="evidence" value="ECO:0007669"/>
    <property type="project" value="InterPro"/>
</dbReference>
<evidence type="ECO:0000259" key="11">
    <source>
        <dbReference type="Pfam" id="PF02771"/>
    </source>
</evidence>
<evidence type="ECO:0000256" key="8">
    <source>
        <dbReference type="RuleBase" id="RU362125"/>
    </source>
</evidence>
<evidence type="ECO:0000256" key="2">
    <source>
        <dbReference type="ARBA" id="ARBA00009347"/>
    </source>
</evidence>
<dbReference type="Gene3D" id="2.40.110.10">
    <property type="entry name" value="Butyryl-CoA Dehydrogenase, subunit A, domain 2"/>
    <property type="match status" value="1"/>
</dbReference>
<dbReference type="InterPro" id="IPR009100">
    <property type="entry name" value="AcylCoA_DH/oxidase_NM_dom_sf"/>
</dbReference>
<accession>A0A923L344</accession>
<dbReference type="PROSITE" id="PS00073">
    <property type="entry name" value="ACYL_COA_DH_2"/>
    <property type="match status" value="1"/>
</dbReference>
<dbReference type="SUPFAM" id="SSF56645">
    <property type="entry name" value="Acyl-CoA dehydrogenase NM domain-like"/>
    <property type="match status" value="1"/>
</dbReference>
<evidence type="ECO:0000256" key="6">
    <source>
        <dbReference type="ARBA" id="ARBA00052546"/>
    </source>
</evidence>
<dbReference type="CDD" id="cd01158">
    <property type="entry name" value="SCAD_SBCAD"/>
    <property type="match status" value="1"/>
</dbReference>
<protein>
    <recommendedName>
        <fullName evidence="7">Acyl-CoA dehydrogenase</fullName>
    </recommendedName>
</protein>
<dbReference type="Gene3D" id="1.10.540.10">
    <property type="entry name" value="Acyl-CoA dehydrogenase/oxidase, N-terminal domain"/>
    <property type="match status" value="1"/>
</dbReference>
<dbReference type="InterPro" id="IPR013786">
    <property type="entry name" value="AcylCoA_DH/ox_N"/>
</dbReference>
<evidence type="ECO:0000313" key="12">
    <source>
        <dbReference type="EMBL" id="MBC5635604.1"/>
    </source>
</evidence>
<dbReference type="Pfam" id="PF02770">
    <property type="entry name" value="Acyl-CoA_dh_M"/>
    <property type="match status" value="1"/>
</dbReference>
<comment type="similarity">
    <text evidence="2 8">Belongs to the acyl-CoA dehydrogenase family.</text>
</comment>
<dbReference type="InterPro" id="IPR037069">
    <property type="entry name" value="AcylCoA_DH/ox_N_sf"/>
</dbReference>
<keyword evidence="5 8" id="KW-0560">Oxidoreductase</keyword>
<organism evidence="12 13">
    <name type="scientific">Ornithinibacillus hominis</name>
    <dbReference type="NCBI Taxonomy" id="2763055"/>
    <lineage>
        <taxon>Bacteria</taxon>
        <taxon>Bacillati</taxon>
        <taxon>Bacillota</taxon>
        <taxon>Bacilli</taxon>
        <taxon>Bacillales</taxon>
        <taxon>Bacillaceae</taxon>
        <taxon>Ornithinibacillus</taxon>
    </lineage>
</organism>
<dbReference type="FunFam" id="1.20.140.10:FF:000004">
    <property type="entry name" value="Acyl-CoA dehydrogenase FadE25"/>
    <property type="match status" value="1"/>
</dbReference>
<comment type="cofactor">
    <cofactor evidence="1 8">
        <name>FAD</name>
        <dbReference type="ChEBI" id="CHEBI:57692"/>
    </cofactor>
</comment>
<reference evidence="12" key="1">
    <citation type="submission" date="2020-08" db="EMBL/GenBank/DDBJ databases">
        <title>Genome public.</title>
        <authorList>
            <person name="Liu C."/>
            <person name="Sun Q."/>
        </authorList>
    </citation>
    <scope>NUCLEOTIDE SEQUENCE</scope>
    <source>
        <strain evidence="12">BX22</strain>
    </source>
</reference>
<evidence type="ECO:0000256" key="7">
    <source>
        <dbReference type="ARBA" id="ARBA00067585"/>
    </source>
</evidence>
<proteinExistence type="inferred from homology"/>
<dbReference type="InterPro" id="IPR006089">
    <property type="entry name" value="Acyl-CoA_DH_CS"/>
</dbReference>
<keyword evidence="13" id="KW-1185">Reference proteome</keyword>
<dbReference type="SUPFAM" id="SSF47203">
    <property type="entry name" value="Acyl-CoA dehydrogenase C-terminal domain-like"/>
    <property type="match status" value="1"/>
</dbReference>
<dbReference type="InterPro" id="IPR046373">
    <property type="entry name" value="Acyl-CoA_Oxase/DH_mid-dom_sf"/>
</dbReference>
<dbReference type="Pfam" id="PF00441">
    <property type="entry name" value="Acyl-CoA_dh_1"/>
    <property type="match status" value="1"/>
</dbReference>
<evidence type="ECO:0000259" key="10">
    <source>
        <dbReference type="Pfam" id="PF02770"/>
    </source>
</evidence>
<evidence type="ECO:0000313" key="13">
    <source>
        <dbReference type="Proteomes" id="UP000637359"/>
    </source>
</evidence>
<dbReference type="EMBL" id="JACOOL010000001">
    <property type="protein sequence ID" value="MBC5635604.1"/>
    <property type="molecule type" value="Genomic_DNA"/>
</dbReference>
<keyword evidence="4 8" id="KW-0274">FAD</keyword>
<comment type="catalytic activity">
    <reaction evidence="6">
        <text>a 2,3-saturated acyl-CoA + A = a 2,3-dehydroacyl-CoA + AH2</text>
        <dbReference type="Rhea" id="RHEA:48608"/>
        <dbReference type="ChEBI" id="CHEBI:13193"/>
        <dbReference type="ChEBI" id="CHEBI:17499"/>
        <dbReference type="ChEBI" id="CHEBI:60015"/>
        <dbReference type="ChEBI" id="CHEBI:65111"/>
    </reaction>
</comment>
<dbReference type="Gene3D" id="1.20.140.10">
    <property type="entry name" value="Butyryl-CoA Dehydrogenase, subunit A, domain 3"/>
    <property type="match status" value="1"/>
</dbReference>
<evidence type="ECO:0000259" key="9">
    <source>
        <dbReference type="Pfam" id="PF00441"/>
    </source>
</evidence>
<dbReference type="InterPro" id="IPR036250">
    <property type="entry name" value="AcylCo_DH-like_C"/>
</dbReference>
<feature type="domain" description="Acyl-CoA dehydrogenase/oxidase C-terminal" evidence="9">
    <location>
        <begin position="227"/>
        <end position="375"/>
    </location>
</feature>
<feature type="domain" description="Acyl-CoA dehydrogenase/oxidase N-terminal" evidence="11">
    <location>
        <begin position="6"/>
        <end position="118"/>
    </location>
</feature>
<evidence type="ECO:0000256" key="3">
    <source>
        <dbReference type="ARBA" id="ARBA00022630"/>
    </source>
</evidence>
<dbReference type="InterPro" id="IPR006091">
    <property type="entry name" value="Acyl-CoA_Oxase/DH_mid-dom"/>
</dbReference>
<dbReference type="RefSeq" id="WP_186868301.1">
    <property type="nucleotide sequence ID" value="NZ_JACOOL010000001.1"/>
</dbReference>
<dbReference type="GO" id="GO:0003995">
    <property type="term" value="F:acyl-CoA dehydrogenase activity"/>
    <property type="evidence" value="ECO:0007669"/>
    <property type="project" value="InterPro"/>
</dbReference>
<dbReference type="PANTHER" id="PTHR43884:SF12">
    <property type="entry name" value="ISOVALERYL-COA DEHYDROGENASE, MITOCHONDRIAL-RELATED"/>
    <property type="match status" value="1"/>
</dbReference>
<gene>
    <name evidence="12" type="ORF">H8S33_02080</name>
</gene>
<dbReference type="FunFam" id="1.10.540.10:FF:000002">
    <property type="entry name" value="Acyl-CoA dehydrogenase FadE19"/>
    <property type="match status" value="1"/>
</dbReference>
<dbReference type="InterPro" id="IPR009075">
    <property type="entry name" value="AcylCo_DH/oxidase_C"/>
</dbReference>
<dbReference type="PIRSF" id="PIRSF016578">
    <property type="entry name" value="HsaA"/>
    <property type="match status" value="1"/>
</dbReference>
<evidence type="ECO:0000256" key="5">
    <source>
        <dbReference type="ARBA" id="ARBA00023002"/>
    </source>
</evidence>
<comment type="caution">
    <text evidence="12">The sequence shown here is derived from an EMBL/GenBank/DDBJ whole genome shotgun (WGS) entry which is preliminary data.</text>
</comment>
<name>A0A923L344_9BACI</name>
<keyword evidence="3 8" id="KW-0285">Flavoprotein</keyword>
<feature type="domain" description="Acyl-CoA oxidase/dehydrogenase middle" evidence="10">
    <location>
        <begin position="122"/>
        <end position="215"/>
    </location>
</feature>
<dbReference type="Proteomes" id="UP000637359">
    <property type="component" value="Unassembled WGS sequence"/>
</dbReference>
<sequence>MRFHFTEEQQMMRKMVQDFAQKEVLPEIERMEKEKRFPMELIRKMGELGIMGIPIPEEYQGSGMDYTSYVIAIHELSKVSAALGVILSVHTSVGTNPILFFGTEEQKKKYVPKLATGEYLGAFALTEPHAGSDAKNLKTTAKLDGDHYVLNGSKVFITNGGAADIYITFARTAPGANGISAFIVEKDTEGFIVGKQEKKMGLHGSNTVQLMFEGCRIPKAQLLGREGDGFKIAMANLNKGRVGIAAQALGIGEAAFEYAANYAKEREQFGKPIANNQGISYKLADMATKLEACKLLVYRAALLIEQDTPCAKEASMAKMFASDTAMQVAIEAVQIFGGYGYTEEYPVERLFRDAKITQIYEGTNEIQHMVIANNLLK</sequence>
<evidence type="ECO:0000256" key="1">
    <source>
        <dbReference type="ARBA" id="ARBA00001974"/>
    </source>
</evidence>
<dbReference type="PANTHER" id="PTHR43884">
    <property type="entry name" value="ACYL-COA DEHYDROGENASE"/>
    <property type="match status" value="1"/>
</dbReference>
<dbReference type="FunFam" id="2.40.110.10:FF:000001">
    <property type="entry name" value="Acyl-CoA dehydrogenase, mitochondrial"/>
    <property type="match status" value="1"/>
</dbReference>